<dbReference type="PROSITE" id="PS51194">
    <property type="entry name" value="HELICASE_CTER"/>
    <property type="match status" value="1"/>
</dbReference>
<comment type="caution">
    <text evidence="6">The sequence shown here is derived from an EMBL/GenBank/DDBJ whole genome shotgun (WGS) entry which is preliminary data.</text>
</comment>
<keyword evidence="2" id="KW-0547">Nucleotide-binding</keyword>
<dbReference type="GO" id="GO:0051321">
    <property type="term" value="P:meiotic cell cycle"/>
    <property type="evidence" value="ECO:0007669"/>
    <property type="project" value="UniProtKB-KW"/>
</dbReference>
<dbReference type="InterPro" id="IPR036388">
    <property type="entry name" value="WH-like_DNA-bd_sf"/>
</dbReference>
<feature type="domain" description="Helicase ATP-binding" evidence="4">
    <location>
        <begin position="182"/>
        <end position="356"/>
    </location>
</feature>
<evidence type="ECO:0000256" key="3">
    <source>
        <dbReference type="ARBA" id="ARBA00022840"/>
    </source>
</evidence>
<evidence type="ECO:0000259" key="5">
    <source>
        <dbReference type="PROSITE" id="PS51194"/>
    </source>
</evidence>
<organism evidence="6 7">
    <name type="scientific">Mycoemilia scoparia</name>
    <dbReference type="NCBI Taxonomy" id="417184"/>
    <lineage>
        <taxon>Eukaryota</taxon>
        <taxon>Fungi</taxon>
        <taxon>Fungi incertae sedis</taxon>
        <taxon>Zoopagomycota</taxon>
        <taxon>Kickxellomycotina</taxon>
        <taxon>Kickxellomycetes</taxon>
        <taxon>Kickxellales</taxon>
        <taxon>Kickxellaceae</taxon>
        <taxon>Mycoemilia</taxon>
    </lineage>
</organism>
<dbReference type="Gene3D" id="1.10.3380.10">
    <property type="entry name" value="Sec63 N-terminal domain-like domain"/>
    <property type="match status" value="1"/>
</dbReference>
<feature type="domain" description="Helicase C-terminal" evidence="5">
    <location>
        <begin position="314"/>
        <end position="541"/>
    </location>
</feature>
<dbReference type="InterPro" id="IPR014001">
    <property type="entry name" value="Helicase_ATP-bd"/>
</dbReference>
<dbReference type="Proteomes" id="UP001150538">
    <property type="component" value="Unassembled WGS sequence"/>
</dbReference>
<dbReference type="GO" id="GO:0005524">
    <property type="term" value="F:ATP binding"/>
    <property type="evidence" value="ECO:0007669"/>
    <property type="project" value="UniProtKB-KW"/>
</dbReference>
<dbReference type="PROSITE" id="PS51192">
    <property type="entry name" value="HELICASE_ATP_BIND_1"/>
    <property type="match status" value="1"/>
</dbReference>
<sequence length="779" mass="87721">MDGKRNQVNLEELQELDDFFAQFEAPRDTMDLRSSVLPAQFNDQQAIQPSYQPLPLAQNFIQQSIDPSRSSLFSKFGKDSSDSYRYPYMSNSCMGTPINAKDSTYSNQFQMNSAPADSSSGSCSRQRLTLPLGQTTWVKNHHMPEILNTQATAAVPTFNSRSTTNQVAHAQVTTKSLVRCNNPPFSGAIPCSIIPPTGAGKTGVMELAIAAMLNRPDSCSIKVVYLAPIKALCAERAQDWDKKFGDIGFQCQMFTSDTDYGAMKAMESKTLIISTPEKWDAYTRKWKKHKSFISSIKLMLIDEVHIIKEKRGATLEAIVSRLKSLNQDIRFIAVSATVKNVEDISQWISKDKTNTETEVCVFDESYRPVPLSKVVYGFPMSEKPFMFERNLDYKQADGDNKKAQQRKTNTCEFSRYGVGFHHAGLDFGDRKKIESLFLENCISILCTTSTLAVGVNLPAHLVVIKGTMGYDGGKFCEYSQMEILQMMGRAGRPQFDKDGVAVIMTSENNRNKYETMMSGCEVLESTQSTFLAIRIHKNPLYYKLPGEDADVVHIDPKERLDNRVIDDLEGAGLIQQNKTYKSLIPLELGKSMARYYLRFTTMKIVKGLPENPTFQQILEAMCKAEEFSEWRVAMGEKGLLNELNKHIAIKYPLKGKVKDVADKMYILFQCNMGGIDIKDSPAAPGINRSMGQIFQHGLRVTKCIIEHYSNKGDVQGICQAIMLHRFISAETWDTSFKVLCQVDKIGPKYSKTFYDNGVRNIGQLSQMDPRKIEHVSWDL</sequence>
<dbReference type="SMART" id="SM00973">
    <property type="entry name" value="Sec63"/>
    <property type="match status" value="1"/>
</dbReference>
<dbReference type="EC" id="3.6.4.12" evidence="6"/>
<keyword evidence="6" id="KW-0347">Helicase</keyword>
<dbReference type="Pfam" id="PF00270">
    <property type="entry name" value="DEAD"/>
    <property type="match status" value="1"/>
</dbReference>
<keyword evidence="3" id="KW-0067">ATP-binding</keyword>
<evidence type="ECO:0000313" key="6">
    <source>
        <dbReference type="EMBL" id="KAJ1915480.1"/>
    </source>
</evidence>
<dbReference type="GO" id="GO:0016787">
    <property type="term" value="F:hydrolase activity"/>
    <property type="evidence" value="ECO:0007669"/>
    <property type="project" value="UniProtKB-KW"/>
</dbReference>
<dbReference type="PANTHER" id="PTHR47835:SF3">
    <property type="entry name" value="HELICASE FOR MEIOSIS 1"/>
    <property type="match status" value="1"/>
</dbReference>
<keyword evidence="7" id="KW-1185">Reference proteome</keyword>
<protein>
    <submittedName>
        <fullName evidence="6">ATP-dependent DNA helicase MER3</fullName>
        <ecNumber evidence="6">3.6.4.12</ecNumber>
    </submittedName>
</protein>
<evidence type="ECO:0000256" key="2">
    <source>
        <dbReference type="ARBA" id="ARBA00022741"/>
    </source>
</evidence>
<dbReference type="InterPro" id="IPR011545">
    <property type="entry name" value="DEAD/DEAH_box_helicase_dom"/>
</dbReference>
<evidence type="ECO:0000259" key="4">
    <source>
        <dbReference type="PROSITE" id="PS51192"/>
    </source>
</evidence>
<dbReference type="InterPro" id="IPR052247">
    <property type="entry name" value="Meiotic_Crossover_Helicase"/>
</dbReference>
<dbReference type="GO" id="GO:0003676">
    <property type="term" value="F:nucleic acid binding"/>
    <property type="evidence" value="ECO:0007669"/>
    <property type="project" value="InterPro"/>
</dbReference>
<reference evidence="6" key="1">
    <citation type="submission" date="2022-07" db="EMBL/GenBank/DDBJ databases">
        <title>Phylogenomic reconstructions and comparative analyses of Kickxellomycotina fungi.</title>
        <authorList>
            <person name="Reynolds N.K."/>
            <person name="Stajich J.E."/>
            <person name="Barry K."/>
            <person name="Grigoriev I.V."/>
            <person name="Crous P."/>
            <person name="Smith M.E."/>
        </authorList>
    </citation>
    <scope>NUCLEOTIDE SEQUENCE</scope>
    <source>
        <strain evidence="6">NBRC 100468</strain>
    </source>
</reference>
<dbReference type="SUPFAM" id="SSF158702">
    <property type="entry name" value="Sec63 N-terminal domain-like"/>
    <property type="match status" value="1"/>
</dbReference>
<dbReference type="SMART" id="SM00490">
    <property type="entry name" value="HELICc"/>
    <property type="match status" value="1"/>
</dbReference>
<dbReference type="InterPro" id="IPR004179">
    <property type="entry name" value="Sec63-dom"/>
</dbReference>
<dbReference type="Pfam" id="PF02889">
    <property type="entry name" value="Sec63"/>
    <property type="match status" value="1"/>
</dbReference>
<dbReference type="Gene3D" id="1.10.10.10">
    <property type="entry name" value="Winged helix-like DNA-binding domain superfamily/Winged helix DNA-binding domain"/>
    <property type="match status" value="1"/>
</dbReference>
<keyword evidence="6" id="KW-0378">Hydrolase</keyword>
<name>A0A9W8A1L8_9FUNG</name>
<gene>
    <name evidence="6" type="primary">HFM1</name>
    <name evidence="6" type="ORF">H4219_004298</name>
</gene>
<dbReference type="InterPro" id="IPR027417">
    <property type="entry name" value="P-loop_NTPase"/>
</dbReference>
<dbReference type="Gene3D" id="3.40.50.300">
    <property type="entry name" value="P-loop containing nucleotide triphosphate hydrolases"/>
    <property type="match status" value="3"/>
</dbReference>
<dbReference type="PANTHER" id="PTHR47835">
    <property type="entry name" value="HFM1, ATP DEPENDENT DNA HELICASE HOMOLOG"/>
    <property type="match status" value="1"/>
</dbReference>
<dbReference type="CDD" id="cd18795">
    <property type="entry name" value="SF2_C_Ski2"/>
    <property type="match status" value="1"/>
</dbReference>
<accession>A0A9W8A1L8</accession>
<dbReference type="EMBL" id="JANBPU010000144">
    <property type="protein sequence ID" value="KAJ1915480.1"/>
    <property type="molecule type" value="Genomic_DNA"/>
</dbReference>
<proteinExistence type="inferred from homology"/>
<dbReference type="SUPFAM" id="SSF52540">
    <property type="entry name" value="P-loop containing nucleoside triphosphate hydrolases"/>
    <property type="match status" value="1"/>
</dbReference>
<dbReference type="OrthoDB" id="5575at2759"/>
<dbReference type="SMART" id="SM00487">
    <property type="entry name" value="DEXDc"/>
    <property type="match status" value="1"/>
</dbReference>
<comment type="similarity">
    <text evidence="1">Belongs to the helicase family. SKI2 subfamily.</text>
</comment>
<evidence type="ECO:0000313" key="7">
    <source>
        <dbReference type="Proteomes" id="UP001150538"/>
    </source>
</evidence>
<dbReference type="AlphaFoldDB" id="A0A9W8A1L8"/>
<dbReference type="Pfam" id="PF00271">
    <property type="entry name" value="Helicase_C"/>
    <property type="match status" value="1"/>
</dbReference>
<dbReference type="InterPro" id="IPR001650">
    <property type="entry name" value="Helicase_C-like"/>
</dbReference>
<dbReference type="GO" id="GO:0043138">
    <property type="term" value="F:3'-5' DNA helicase activity"/>
    <property type="evidence" value="ECO:0007669"/>
    <property type="project" value="UniProtKB-EC"/>
</dbReference>
<evidence type="ECO:0000256" key="1">
    <source>
        <dbReference type="ARBA" id="ARBA00010140"/>
    </source>
</evidence>